<keyword evidence="1" id="KW-0732">Signal</keyword>
<dbReference type="InterPro" id="IPR003386">
    <property type="entry name" value="LACT/PDAT_acylTrfase"/>
</dbReference>
<evidence type="ECO:0000256" key="1">
    <source>
        <dbReference type="SAM" id="SignalP"/>
    </source>
</evidence>
<dbReference type="EMBL" id="CABIJS010000089">
    <property type="protein sequence ID" value="VUZ42499.1"/>
    <property type="molecule type" value="Genomic_DNA"/>
</dbReference>
<keyword evidence="3" id="KW-1185">Reference proteome</keyword>
<feature type="signal peptide" evidence="1">
    <location>
        <begin position="1"/>
        <end position="27"/>
    </location>
</feature>
<protein>
    <submittedName>
        <fullName evidence="2">Uncharacterized protein</fullName>
    </submittedName>
</protein>
<dbReference type="GO" id="GO:0008374">
    <property type="term" value="F:O-acyltransferase activity"/>
    <property type="evidence" value="ECO:0007669"/>
    <property type="project" value="InterPro"/>
</dbReference>
<name>A0A564Y6A1_HYMDI</name>
<dbReference type="GO" id="GO:0006629">
    <property type="term" value="P:lipid metabolic process"/>
    <property type="evidence" value="ECO:0007669"/>
    <property type="project" value="InterPro"/>
</dbReference>
<accession>A0A564Y6A1</accession>
<gene>
    <name evidence="2" type="ORF">WMSIL1_LOCUS3097</name>
</gene>
<dbReference type="InterPro" id="IPR029058">
    <property type="entry name" value="AB_hydrolase_fold"/>
</dbReference>
<proteinExistence type="predicted"/>
<sequence length="441" mass="49524">MVYSVEAKVFALCSLLLLAAFCSTSNSFVISLDALRLLVKSEMPHPLILIPGDGGSQAYAQFRDCQSDPFPIWVDLRYLVSPRTFGDYFKLIYNNKTRTTEDNDKAIITFPGWGETWSVDNLDSRPHSVTKYFEDVTAAFIQNPYYVKNFTIRGAPFDFRKAPNENVDFVPKMKALVEETFTNGQNQKVVLLAHSMGSLYGLHFLNNQTVAWKRKYIKAFIVASAPLGGSIKALKIEASGDNFGIYLDSPLWYRELQRSMPSLAFLLPDPRIWSSSEVVIATPTKNYTVYDYKEFFDDIGFPEGYQMYEDTKAIVDPFKPPSGVDEIYCIYSSAVQTPASMLYTSAFPDAQPTINYESDGDGTVNARSLAVCQSWTDVVKVKTQIIPGVNHLSIVLDPRFIKAVKEIANAGQVLPMKGSLWRSLLHSLGWKFWPSLSLSTP</sequence>
<feature type="chain" id="PRO_5022235026" evidence="1">
    <location>
        <begin position="28"/>
        <end position="441"/>
    </location>
</feature>
<dbReference type="Proteomes" id="UP000321570">
    <property type="component" value="Unassembled WGS sequence"/>
</dbReference>
<dbReference type="Gene3D" id="3.40.50.1820">
    <property type="entry name" value="alpha/beta hydrolase"/>
    <property type="match status" value="2"/>
</dbReference>
<dbReference type="AlphaFoldDB" id="A0A564Y6A1"/>
<dbReference type="Pfam" id="PF02450">
    <property type="entry name" value="LCAT"/>
    <property type="match status" value="1"/>
</dbReference>
<dbReference type="PANTHER" id="PTHR11440">
    <property type="entry name" value="LECITHIN-CHOLESTEROL ACYLTRANSFERASE-RELATED"/>
    <property type="match status" value="1"/>
</dbReference>
<dbReference type="SUPFAM" id="SSF53474">
    <property type="entry name" value="alpha/beta-Hydrolases"/>
    <property type="match status" value="1"/>
</dbReference>
<reference evidence="2 3" key="1">
    <citation type="submission" date="2019-07" db="EMBL/GenBank/DDBJ databases">
        <authorList>
            <person name="Jastrzebski P J."/>
            <person name="Paukszto L."/>
            <person name="Jastrzebski P J."/>
        </authorList>
    </citation>
    <scope>NUCLEOTIDE SEQUENCE [LARGE SCALE GENOMIC DNA]</scope>
    <source>
        <strain evidence="2 3">WMS-il1</strain>
    </source>
</reference>
<evidence type="ECO:0000313" key="3">
    <source>
        <dbReference type="Proteomes" id="UP000321570"/>
    </source>
</evidence>
<evidence type="ECO:0000313" key="2">
    <source>
        <dbReference type="EMBL" id="VUZ42499.1"/>
    </source>
</evidence>
<organism evidence="2 3">
    <name type="scientific">Hymenolepis diminuta</name>
    <name type="common">Rat tapeworm</name>
    <dbReference type="NCBI Taxonomy" id="6216"/>
    <lineage>
        <taxon>Eukaryota</taxon>
        <taxon>Metazoa</taxon>
        <taxon>Spiralia</taxon>
        <taxon>Lophotrochozoa</taxon>
        <taxon>Platyhelminthes</taxon>
        <taxon>Cestoda</taxon>
        <taxon>Eucestoda</taxon>
        <taxon>Cyclophyllidea</taxon>
        <taxon>Hymenolepididae</taxon>
        <taxon>Hymenolepis</taxon>
    </lineage>
</organism>